<keyword evidence="1 2" id="KW-0238">DNA-binding</keyword>
<feature type="domain" description="HTH tetR-type" evidence="4">
    <location>
        <begin position="8"/>
        <end position="68"/>
    </location>
</feature>
<keyword evidence="6" id="KW-1185">Reference proteome</keyword>
<feature type="transmembrane region" description="Helical" evidence="3">
    <location>
        <begin position="87"/>
        <end position="107"/>
    </location>
</feature>
<reference evidence="5 6" key="1">
    <citation type="submission" date="2019-03" db="EMBL/GenBank/DDBJ databases">
        <title>Genomic Encyclopedia of Archaeal and Bacterial Type Strains, Phase II (KMG-II): from individual species to whole genera.</title>
        <authorList>
            <person name="Goeker M."/>
        </authorList>
    </citation>
    <scope>NUCLEOTIDE SEQUENCE [LARGE SCALE GENOMIC DNA]</scope>
    <source>
        <strain evidence="5 6">DSM 24782</strain>
    </source>
</reference>
<dbReference type="Pfam" id="PF00440">
    <property type="entry name" value="TetR_N"/>
    <property type="match status" value="1"/>
</dbReference>
<keyword evidence="3" id="KW-1133">Transmembrane helix</keyword>
<evidence type="ECO:0000259" key="4">
    <source>
        <dbReference type="PROSITE" id="PS50977"/>
    </source>
</evidence>
<protein>
    <submittedName>
        <fullName evidence="5">TetR family transcriptional regulator</fullName>
    </submittedName>
</protein>
<keyword evidence="3" id="KW-0472">Membrane</keyword>
<sequence length="187" mass="19679">MDRSYHHGALREALLEEGRRVLAEDGVDAVTLRELARRTGVSHAAPSRHFADRDALLDGLRATGFDELTATLADAAAREDPRARLRAYAGGFVAFVLANGPLAALMLSHKPTGSASAGDEAAMRFFALGARLVEDAPSATRATLPYLIAGTFEGLAALVASGRLAADRVDAVLDDAVDMLLPRFAPG</sequence>
<dbReference type="PANTHER" id="PTHR30055">
    <property type="entry name" value="HTH-TYPE TRANSCRIPTIONAL REGULATOR RUTR"/>
    <property type="match status" value="1"/>
</dbReference>
<dbReference type="InterPro" id="IPR009057">
    <property type="entry name" value="Homeodomain-like_sf"/>
</dbReference>
<dbReference type="RefSeq" id="WP_162850738.1">
    <property type="nucleotide sequence ID" value="NZ_BAAARP010000001.1"/>
</dbReference>
<evidence type="ECO:0000313" key="5">
    <source>
        <dbReference type="EMBL" id="TDS80825.1"/>
    </source>
</evidence>
<dbReference type="Proteomes" id="UP000295344">
    <property type="component" value="Unassembled WGS sequence"/>
</dbReference>
<name>A0A4R7FSH9_9MICO</name>
<organism evidence="5 6">
    <name type="scientific">Amnibacterium kyonggiense</name>
    <dbReference type="NCBI Taxonomy" id="595671"/>
    <lineage>
        <taxon>Bacteria</taxon>
        <taxon>Bacillati</taxon>
        <taxon>Actinomycetota</taxon>
        <taxon>Actinomycetes</taxon>
        <taxon>Micrococcales</taxon>
        <taxon>Microbacteriaceae</taxon>
        <taxon>Amnibacterium</taxon>
    </lineage>
</organism>
<keyword evidence="3" id="KW-0812">Transmembrane</keyword>
<evidence type="ECO:0000256" key="1">
    <source>
        <dbReference type="ARBA" id="ARBA00023125"/>
    </source>
</evidence>
<dbReference type="InterPro" id="IPR036271">
    <property type="entry name" value="Tet_transcr_reg_TetR-rel_C_sf"/>
</dbReference>
<dbReference type="EMBL" id="SOAM01000001">
    <property type="protein sequence ID" value="TDS80825.1"/>
    <property type="molecule type" value="Genomic_DNA"/>
</dbReference>
<dbReference type="SUPFAM" id="SSF46689">
    <property type="entry name" value="Homeodomain-like"/>
    <property type="match status" value="1"/>
</dbReference>
<accession>A0A4R7FSH9</accession>
<dbReference type="PROSITE" id="PS50977">
    <property type="entry name" value="HTH_TETR_2"/>
    <property type="match status" value="1"/>
</dbReference>
<evidence type="ECO:0000256" key="3">
    <source>
        <dbReference type="SAM" id="Phobius"/>
    </source>
</evidence>
<comment type="caution">
    <text evidence="5">The sequence shown here is derived from an EMBL/GenBank/DDBJ whole genome shotgun (WGS) entry which is preliminary data.</text>
</comment>
<dbReference type="InterPro" id="IPR050109">
    <property type="entry name" value="HTH-type_TetR-like_transc_reg"/>
</dbReference>
<dbReference type="GO" id="GO:0000976">
    <property type="term" value="F:transcription cis-regulatory region binding"/>
    <property type="evidence" value="ECO:0007669"/>
    <property type="project" value="TreeGrafter"/>
</dbReference>
<dbReference type="AlphaFoldDB" id="A0A4R7FSH9"/>
<gene>
    <name evidence="5" type="ORF">CLV52_1395</name>
</gene>
<dbReference type="GO" id="GO:0003700">
    <property type="term" value="F:DNA-binding transcription factor activity"/>
    <property type="evidence" value="ECO:0007669"/>
    <property type="project" value="TreeGrafter"/>
</dbReference>
<dbReference type="InterPro" id="IPR001647">
    <property type="entry name" value="HTH_TetR"/>
</dbReference>
<feature type="DNA-binding region" description="H-T-H motif" evidence="2">
    <location>
        <begin position="31"/>
        <end position="50"/>
    </location>
</feature>
<proteinExistence type="predicted"/>
<dbReference type="Gene3D" id="1.10.357.10">
    <property type="entry name" value="Tetracycline Repressor, domain 2"/>
    <property type="match status" value="1"/>
</dbReference>
<evidence type="ECO:0000313" key="6">
    <source>
        <dbReference type="Proteomes" id="UP000295344"/>
    </source>
</evidence>
<dbReference type="PANTHER" id="PTHR30055:SF220">
    <property type="entry name" value="TETR-FAMILY REGULATORY PROTEIN"/>
    <property type="match status" value="1"/>
</dbReference>
<evidence type="ECO:0000256" key="2">
    <source>
        <dbReference type="PROSITE-ProRule" id="PRU00335"/>
    </source>
</evidence>
<dbReference type="SUPFAM" id="SSF48498">
    <property type="entry name" value="Tetracyclin repressor-like, C-terminal domain"/>
    <property type="match status" value="1"/>
</dbReference>